<dbReference type="InterPro" id="IPR036814">
    <property type="entry name" value="YqcC-like_sf"/>
</dbReference>
<dbReference type="STRING" id="505317.OA57_03315"/>
<dbReference type="PIRSF" id="PIRSF006257">
    <property type="entry name" value="UCP006257"/>
    <property type="match status" value="1"/>
</dbReference>
<reference evidence="2 3" key="1">
    <citation type="submission" date="2014-11" db="EMBL/GenBank/DDBJ databases">
        <title>Draft genome sequence of Chelonobacter oris 1662T, associated with respiratory disease in Hermann's Tortoises.</title>
        <authorList>
            <person name="Kudirkiene E."/>
            <person name="Hansen M.J."/>
            <person name="Bojesen A.M."/>
        </authorList>
    </citation>
    <scope>NUCLEOTIDE SEQUENCE [LARGE SCALE GENOMIC DNA]</scope>
    <source>
        <strain evidence="2 3">1662</strain>
    </source>
</reference>
<dbReference type="Gene3D" id="1.20.1440.40">
    <property type="entry name" value="YqcC-like"/>
    <property type="match status" value="1"/>
</dbReference>
<dbReference type="RefSeq" id="WP_034613386.1">
    <property type="nucleotide sequence ID" value="NZ_JSUM01000003.1"/>
</dbReference>
<feature type="domain" description="YqcC-like" evidence="1">
    <location>
        <begin position="9"/>
        <end position="103"/>
    </location>
</feature>
<proteinExistence type="predicted"/>
<accession>A0A0A3APJ5</accession>
<protein>
    <submittedName>
        <fullName evidence="2">Anhydro-N-acetylmuramic acid kinase</fullName>
    </submittedName>
</protein>
<dbReference type="AlphaFoldDB" id="A0A0A3APJ5"/>
<organism evidence="2 3">
    <name type="scientific">Chelonobacter oris</name>
    <dbReference type="NCBI Taxonomy" id="505317"/>
    <lineage>
        <taxon>Bacteria</taxon>
        <taxon>Pseudomonadati</taxon>
        <taxon>Pseudomonadota</taxon>
        <taxon>Gammaproteobacteria</taxon>
        <taxon>Pasteurellales</taxon>
        <taxon>Pasteurellaceae</taxon>
        <taxon>Chelonobacter</taxon>
    </lineage>
</organism>
<dbReference type="Pfam" id="PF04287">
    <property type="entry name" value="DUF446"/>
    <property type="match status" value="1"/>
</dbReference>
<dbReference type="PANTHER" id="PTHR39586:SF1">
    <property type="entry name" value="CYTOPLASMIC PROTEIN"/>
    <property type="match status" value="1"/>
</dbReference>
<dbReference type="Proteomes" id="UP000030380">
    <property type="component" value="Unassembled WGS sequence"/>
</dbReference>
<dbReference type="OrthoDB" id="8794567at2"/>
<keyword evidence="2" id="KW-0808">Transferase</keyword>
<evidence type="ECO:0000259" key="1">
    <source>
        <dbReference type="Pfam" id="PF04287"/>
    </source>
</evidence>
<keyword evidence="3" id="KW-1185">Reference proteome</keyword>
<sequence length="108" mass="12626">MNVDQALLRRHLKQLQLNLAHLALWQAMPPQQERLVSEQPFHVDTLEPHEWLQWIFLPRMSALLDSGAELPTKIAITPYIEEAMSGMERIELLLKPLSEIEELLNDHR</sequence>
<dbReference type="InterPro" id="IPR023376">
    <property type="entry name" value="YqcC-like_dom"/>
</dbReference>
<dbReference type="GO" id="GO:0044010">
    <property type="term" value="P:single-species biofilm formation"/>
    <property type="evidence" value="ECO:0007669"/>
    <property type="project" value="TreeGrafter"/>
</dbReference>
<keyword evidence="2" id="KW-0418">Kinase</keyword>
<dbReference type="EMBL" id="JSUM01000003">
    <property type="protein sequence ID" value="KGQ71266.1"/>
    <property type="molecule type" value="Genomic_DNA"/>
</dbReference>
<dbReference type="SUPFAM" id="SSF158452">
    <property type="entry name" value="YqcC-like"/>
    <property type="match status" value="1"/>
</dbReference>
<dbReference type="GO" id="GO:0016301">
    <property type="term" value="F:kinase activity"/>
    <property type="evidence" value="ECO:0007669"/>
    <property type="project" value="UniProtKB-KW"/>
</dbReference>
<name>A0A0A3APJ5_9PAST</name>
<evidence type="ECO:0000313" key="3">
    <source>
        <dbReference type="Proteomes" id="UP000030380"/>
    </source>
</evidence>
<dbReference type="PANTHER" id="PTHR39586">
    <property type="entry name" value="CYTOPLASMIC PROTEIN-RELATED"/>
    <property type="match status" value="1"/>
</dbReference>
<dbReference type="InterPro" id="IPR007384">
    <property type="entry name" value="UCP006257"/>
</dbReference>
<comment type="caution">
    <text evidence="2">The sequence shown here is derived from an EMBL/GenBank/DDBJ whole genome shotgun (WGS) entry which is preliminary data.</text>
</comment>
<gene>
    <name evidence="2" type="ORF">OA57_03315</name>
</gene>
<evidence type="ECO:0000313" key="2">
    <source>
        <dbReference type="EMBL" id="KGQ71266.1"/>
    </source>
</evidence>